<evidence type="ECO:0000313" key="4">
    <source>
        <dbReference type="Proteomes" id="UP001612915"/>
    </source>
</evidence>
<dbReference type="Proteomes" id="UP001612915">
    <property type="component" value="Unassembled WGS sequence"/>
</dbReference>
<feature type="domain" description="Rv2175c C-terminal" evidence="1">
    <location>
        <begin position="66"/>
        <end position="120"/>
    </location>
</feature>
<dbReference type="GO" id="GO:0003677">
    <property type="term" value="F:DNA binding"/>
    <property type="evidence" value="ECO:0007669"/>
    <property type="project" value="UniProtKB-KW"/>
</dbReference>
<evidence type="ECO:0000313" key="3">
    <source>
        <dbReference type="EMBL" id="MFI7589450.1"/>
    </source>
</evidence>
<evidence type="ECO:0000259" key="2">
    <source>
        <dbReference type="Pfam" id="PF21531"/>
    </source>
</evidence>
<dbReference type="Pfam" id="PF18367">
    <property type="entry name" value="Rv2175c_C"/>
    <property type="match status" value="1"/>
</dbReference>
<dbReference type="InterPro" id="IPR041098">
    <property type="entry name" value="Rv2175c_C"/>
</dbReference>
<dbReference type="EMBL" id="JBITLV010000007">
    <property type="protein sequence ID" value="MFI7589450.1"/>
    <property type="molecule type" value="Genomic_DNA"/>
</dbReference>
<keyword evidence="4" id="KW-1185">Reference proteome</keyword>
<evidence type="ECO:0000259" key="1">
    <source>
        <dbReference type="Pfam" id="PF18367"/>
    </source>
</evidence>
<dbReference type="Pfam" id="PF21531">
    <property type="entry name" value="Rv2175c_wHTH"/>
    <property type="match status" value="1"/>
</dbReference>
<sequence>MDVLDSGPDGPREWLPLPDVAERMGIAVGKVRRLLEERQLLALRRGERKILSVPAELLGDDGQPLDALSGTIVVLADAGFTDEESLRWLLTPDESLPGTPLDALRAGRKTEIRRRAQALAF</sequence>
<protein>
    <submittedName>
        <fullName evidence="3">Rv2175c family DNA-binding protein</fullName>
    </submittedName>
</protein>
<dbReference type="RefSeq" id="WP_398284040.1">
    <property type="nucleotide sequence ID" value="NZ_JBITLV010000007.1"/>
</dbReference>
<keyword evidence="3" id="KW-0238">DNA-binding</keyword>
<dbReference type="InterPro" id="IPR048576">
    <property type="entry name" value="Rv2175c_wHTH"/>
</dbReference>
<organism evidence="3 4">
    <name type="scientific">Spongisporangium articulatum</name>
    <dbReference type="NCBI Taxonomy" id="3362603"/>
    <lineage>
        <taxon>Bacteria</taxon>
        <taxon>Bacillati</taxon>
        <taxon>Actinomycetota</taxon>
        <taxon>Actinomycetes</taxon>
        <taxon>Kineosporiales</taxon>
        <taxon>Kineosporiaceae</taxon>
        <taxon>Spongisporangium</taxon>
    </lineage>
</organism>
<gene>
    <name evidence="3" type="ORF">ACIB24_20490</name>
</gene>
<feature type="domain" description="DNA-binding protein Rv2175c wHTH" evidence="2">
    <location>
        <begin position="12"/>
        <end position="58"/>
    </location>
</feature>
<name>A0ABW8ASS4_9ACTN</name>
<proteinExistence type="predicted"/>
<reference evidence="3 4" key="1">
    <citation type="submission" date="2024-10" db="EMBL/GenBank/DDBJ databases">
        <title>The Natural Products Discovery Center: Release of the First 8490 Sequenced Strains for Exploring Actinobacteria Biosynthetic Diversity.</title>
        <authorList>
            <person name="Kalkreuter E."/>
            <person name="Kautsar S.A."/>
            <person name="Yang D."/>
            <person name="Bader C.D."/>
            <person name="Teijaro C.N."/>
            <person name="Fluegel L."/>
            <person name="Davis C.M."/>
            <person name="Simpson J.R."/>
            <person name="Lauterbach L."/>
            <person name="Steele A.D."/>
            <person name="Gui C."/>
            <person name="Meng S."/>
            <person name="Li G."/>
            <person name="Viehrig K."/>
            <person name="Ye F."/>
            <person name="Su P."/>
            <person name="Kiefer A.F."/>
            <person name="Nichols A."/>
            <person name="Cepeda A.J."/>
            <person name="Yan W."/>
            <person name="Fan B."/>
            <person name="Jiang Y."/>
            <person name="Adhikari A."/>
            <person name="Zheng C.-J."/>
            <person name="Schuster L."/>
            <person name="Cowan T.M."/>
            <person name="Smanski M.J."/>
            <person name="Chevrette M.G."/>
            <person name="De Carvalho L.P.S."/>
            <person name="Shen B."/>
        </authorList>
    </citation>
    <scope>NUCLEOTIDE SEQUENCE [LARGE SCALE GENOMIC DNA]</scope>
    <source>
        <strain evidence="3 4">NPDC049639</strain>
    </source>
</reference>
<comment type="caution">
    <text evidence="3">The sequence shown here is derived from an EMBL/GenBank/DDBJ whole genome shotgun (WGS) entry which is preliminary data.</text>
</comment>
<accession>A0ABW8ASS4</accession>